<gene>
    <name evidence="2" type="ORF">LAZ67_4002606</name>
</gene>
<evidence type="ECO:0000313" key="3">
    <source>
        <dbReference type="Proteomes" id="UP001235939"/>
    </source>
</evidence>
<evidence type="ECO:0000256" key="1">
    <source>
        <dbReference type="SAM" id="MobiDB-lite"/>
    </source>
</evidence>
<name>A0ABY6KE58_9ARAC</name>
<dbReference type="Proteomes" id="UP001235939">
    <property type="component" value="Chromosome 04"/>
</dbReference>
<evidence type="ECO:0000313" key="2">
    <source>
        <dbReference type="EMBL" id="UYV66699.1"/>
    </source>
</evidence>
<protein>
    <submittedName>
        <fullName evidence="2">Uncharacterized protein</fullName>
    </submittedName>
</protein>
<dbReference type="EMBL" id="CP092866">
    <property type="protein sequence ID" value="UYV66699.1"/>
    <property type="molecule type" value="Genomic_DNA"/>
</dbReference>
<organism evidence="2 3">
    <name type="scientific">Cordylochernes scorpioides</name>
    <dbReference type="NCBI Taxonomy" id="51811"/>
    <lineage>
        <taxon>Eukaryota</taxon>
        <taxon>Metazoa</taxon>
        <taxon>Ecdysozoa</taxon>
        <taxon>Arthropoda</taxon>
        <taxon>Chelicerata</taxon>
        <taxon>Arachnida</taxon>
        <taxon>Pseudoscorpiones</taxon>
        <taxon>Cheliferoidea</taxon>
        <taxon>Chernetidae</taxon>
        <taxon>Cordylochernes</taxon>
    </lineage>
</organism>
<feature type="region of interest" description="Disordered" evidence="1">
    <location>
        <begin position="1"/>
        <end position="20"/>
    </location>
</feature>
<reference evidence="2 3" key="1">
    <citation type="submission" date="2022-01" db="EMBL/GenBank/DDBJ databases">
        <title>A chromosomal length assembly of Cordylochernes scorpioides.</title>
        <authorList>
            <person name="Zeh D."/>
            <person name="Zeh J."/>
        </authorList>
    </citation>
    <scope>NUCLEOTIDE SEQUENCE [LARGE SCALE GENOMIC DNA]</scope>
    <source>
        <strain evidence="2">IN4F17</strain>
        <tissue evidence="2">Whole Body</tissue>
    </source>
</reference>
<feature type="compositionally biased region" description="Polar residues" evidence="1">
    <location>
        <begin position="11"/>
        <end position="20"/>
    </location>
</feature>
<accession>A0ABY6KE58</accession>
<sequence length="128" mass="14685">MTMKNGPEKPNYQSASEGKQADNTGAMEKLILNRIHDGHFGIVRCAGIQLWWPRISEYIKIINNLLIISKERINRELIHIRIIFHKDLGKLHGILKEVGKYYGLHFPPSLLHNLLIIMISSIPHSQCP</sequence>
<proteinExistence type="predicted"/>
<keyword evidence="3" id="KW-1185">Reference proteome</keyword>